<reference evidence="5" key="1">
    <citation type="journal article" date="2021" name="Genome Biol. Evol.">
        <title>The assembled and annotated genome of the fairy-ring fungus Marasmius oreades.</title>
        <authorList>
            <person name="Hiltunen M."/>
            <person name="Ament-Velasquez S.L."/>
            <person name="Johannesson H."/>
        </authorList>
    </citation>
    <scope>NUCLEOTIDE SEQUENCE</scope>
    <source>
        <strain evidence="5">03SP1</strain>
    </source>
</reference>
<evidence type="ECO:0000256" key="3">
    <source>
        <dbReference type="SAM" id="SignalP"/>
    </source>
</evidence>
<feature type="signal peptide" evidence="3">
    <location>
        <begin position="1"/>
        <end position="18"/>
    </location>
</feature>
<accession>A0A9P7RN31</accession>
<dbReference type="KEGG" id="more:E1B28_002159"/>
<evidence type="ECO:0000256" key="1">
    <source>
        <dbReference type="ARBA" id="ARBA00022669"/>
    </source>
</evidence>
<dbReference type="PROSITE" id="PS51782">
    <property type="entry name" value="LYSM"/>
    <property type="match status" value="4"/>
</dbReference>
<evidence type="ECO:0000256" key="2">
    <source>
        <dbReference type="ARBA" id="ARBA00023026"/>
    </source>
</evidence>
<dbReference type="GeneID" id="66071235"/>
<sequence length="237" mass="24753">MFAQVSLVALSLAAYSSAICTKTYTVKSGDGCDAIALANNVSQYQLQKLNGNNICLLLTPGQSICLTDSTYDCQPVHAVVSGETCSAIAQSNGITLSKFLSNNAQLDPNTCPIYPGLNVCVDPDSTNPGGDCTRTTEIQAGDTCDAIAGRNGISTYIIQQINPGNTCAGLLAFTQICVDSPANNCAKIYTVTGNEGGCDPIATAQGITFTRLRELNPNIDAFCGNIYPGEVLCVQSK</sequence>
<dbReference type="PANTHER" id="PTHR34997">
    <property type="entry name" value="AM15"/>
    <property type="match status" value="1"/>
</dbReference>
<dbReference type="SMART" id="SM00257">
    <property type="entry name" value="LysM"/>
    <property type="match status" value="4"/>
</dbReference>
<feature type="domain" description="LysM" evidence="4">
    <location>
        <begin position="22"/>
        <end position="66"/>
    </location>
</feature>
<dbReference type="CDD" id="cd00118">
    <property type="entry name" value="LysM"/>
    <property type="match status" value="4"/>
</dbReference>
<evidence type="ECO:0000313" key="6">
    <source>
        <dbReference type="Proteomes" id="UP001049176"/>
    </source>
</evidence>
<dbReference type="GO" id="GO:0008061">
    <property type="term" value="F:chitin binding"/>
    <property type="evidence" value="ECO:0007669"/>
    <property type="project" value="UniProtKB-KW"/>
</dbReference>
<keyword evidence="2" id="KW-0843">Virulence</keyword>
<comment type="caution">
    <text evidence="5">The sequence shown here is derived from an EMBL/GenBank/DDBJ whole genome shotgun (WGS) entry which is preliminary data.</text>
</comment>
<dbReference type="EMBL" id="CM032190">
    <property type="protein sequence ID" value="KAG7086196.1"/>
    <property type="molecule type" value="Genomic_DNA"/>
</dbReference>
<feature type="domain" description="LysM" evidence="4">
    <location>
        <begin position="134"/>
        <end position="178"/>
    </location>
</feature>
<dbReference type="InterPro" id="IPR036779">
    <property type="entry name" value="LysM_dom_sf"/>
</dbReference>
<dbReference type="InterPro" id="IPR052210">
    <property type="entry name" value="LysM1-like"/>
</dbReference>
<protein>
    <recommendedName>
        <fullName evidence="4">LysM domain-containing protein</fullName>
    </recommendedName>
</protein>
<dbReference type="OrthoDB" id="5985073at2759"/>
<dbReference type="InterPro" id="IPR018392">
    <property type="entry name" value="LysM"/>
</dbReference>
<dbReference type="AlphaFoldDB" id="A0A9P7RN31"/>
<evidence type="ECO:0000313" key="5">
    <source>
        <dbReference type="EMBL" id="KAG7086196.1"/>
    </source>
</evidence>
<gene>
    <name evidence="5" type="ORF">E1B28_002159</name>
</gene>
<dbReference type="RefSeq" id="XP_043002667.1">
    <property type="nucleotide sequence ID" value="XM_043159069.1"/>
</dbReference>
<organism evidence="5 6">
    <name type="scientific">Marasmius oreades</name>
    <name type="common">fairy-ring Marasmius</name>
    <dbReference type="NCBI Taxonomy" id="181124"/>
    <lineage>
        <taxon>Eukaryota</taxon>
        <taxon>Fungi</taxon>
        <taxon>Dikarya</taxon>
        <taxon>Basidiomycota</taxon>
        <taxon>Agaricomycotina</taxon>
        <taxon>Agaricomycetes</taxon>
        <taxon>Agaricomycetidae</taxon>
        <taxon>Agaricales</taxon>
        <taxon>Marasmiineae</taxon>
        <taxon>Marasmiaceae</taxon>
        <taxon>Marasmius</taxon>
    </lineage>
</organism>
<dbReference type="Gene3D" id="3.10.350.10">
    <property type="entry name" value="LysM domain"/>
    <property type="match status" value="4"/>
</dbReference>
<proteinExistence type="predicted"/>
<dbReference type="Proteomes" id="UP001049176">
    <property type="component" value="Chromosome 10"/>
</dbReference>
<keyword evidence="1" id="KW-0147">Chitin-binding</keyword>
<dbReference type="Pfam" id="PF01476">
    <property type="entry name" value="LysM"/>
    <property type="match status" value="4"/>
</dbReference>
<name>A0A9P7RN31_9AGAR</name>
<keyword evidence="3" id="KW-0732">Signal</keyword>
<feature type="chain" id="PRO_5040226774" description="LysM domain-containing protein" evidence="3">
    <location>
        <begin position="19"/>
        <end position="237"/>
    </location>
</feature>
<dbReference type="PANTHER" id="PTHR34997:SF1">
    <property type="entry name" value="PEPTIDOGLYCAN-BINDING LYSIN DOMAIN"/>
    <property type="match status" value="1"/>
</dbReference>
<evidence type="ECO:0000259" key="4">
    <source>
        <dbReference type="PROSITE" id="PS51782"/>
    </source>
</evidence>
<feature type="domain" description="LysM" evidence="4">
    <location>
        <begin position="187"/>
        <end position="234"/>
    </location>
</feature>
<dbReference type="SUPFAM" id="SSF54106">
    <property type="entry name" value="LysM domain"/>
    <property type="match status" value="4"/>
</dbReference>
<keyword evidence="6" id="KW-1185">Reference proteome</keyword>
<feature type="domain" description="LysM" evidence="4">
    <location>
        <begin position="75"/>
        <end position="121"/>
    </location>
</feature>